<dbReference type="PROSITE" id="PS50043">
    <property type="entry name" value="HTH_LUXR_2"/>
    <property type="match status" value="1"/>
</dbReference>
<dbReference type="RefSeq" id="WP_043124506.1">
    <property type="nucleotide sequence ID" value="NZ_JTDL01000129.1"/>
</dbReference>
<dbReference type="InterPro" id="IPR025662">
    <property type="entry name" value="Sigma_54_int_dom_ATP-bd_1"/>
</dbReference>
<evidence type="ECO:0000256" key="1">
    <source>
        <dbReference type="ARBA" id="ARBA00023015"/>
    </source>
</evidence>
<dbReference type="InterPro" id="IPR041664">
    <property type="entry name" value="AAA_16"/>
</dbReference>
<gene>
    <name evidence="5" type="ORF">LK10_13505</name>
</gene>
<evidence type="ECO:0000256" key="3">
    <source>
        <dbReference type="ARBA" id="ARBA00023163"/>
    </source>
</evidence>
<protein>
    <recommendedName>
        <fullName evidence="4">HTH luxR-type domain-containing protein</fullName>
    </recommendedName>
</protein>
<dbReference type="PRINTS" id="PR00038">
    <property type="entry name" value="HTHLUXR"/>
</dbReference>
<dbReference type="Pfam" id="PF13191">
    <property type="entry name" value="AAA_16"/>
    <property type="match status" value="1"/>
</dbReference>
<dbReference type="PANTHER" id="PTHR43214:SF24">
    <property type="entry name" value="TRANSCRIPTIONAL REGULATORY PROTEIN NARL-RELATED"/>
    <property type="match status" value="1"/>
</dbReference>
<dbReference type="InterPro" id="IPR016032">
    <property type="entry name" value="Sig_transdc_resp-reg_C-effctor"/>
</dbReference>
<keyword evidence="3" id="KW-0804">Transcription</keyword>
<dbReference type="SUPFAM" id="SSF48452">
    <property type="entry name" value="TPR-like"/>
    <property type="match status" value="1"/>
</dbReference>
<evidence type="ECO:0000313" key="6">
    <source>
        <dbReference type="Proteomes" id="UP000030982"/>
    </source>
</evidence>
<name>A0A0B2AKA2_9MICC</name>
<dbReference type="Pfam" id="PF00196">
    <property type="entry name" value="GerE"/>
    <property type="match status" value="1"/>
</dbReference>
<dbReference type="Gene3D" id="3.40.50.300">
    <property type="entry name" value="P-loop containing nucleotide triphosphate hydrolases"/>
    <property type="match status" value="1"/>
</dbReference>
<dbReference type="Proteomes" id="UP000030982">
    <property type="component" value="Unassembled WGS sequence"/>
</dbReference>
<evidence type="ECO:0000313" key="5">
    <source>
        <dbReference type="EMBL" id="KHL02270.1"/>
    </source>
</evidence>
<dbReference type="InterPro" id="IPR036388">
    <property type="entry name" value="WH-like_DNA-bd_sf"/>
</dbReference>
<dbReference type="EMBL" id="JTDL01000129">
    <property type="protein sequence ID" value="KHL02270.1"/>
    <property type="molecule type" value="Genomic_DNA"/>
</dbReference>
<dbReference type="InterPro" id="IPR027417">
    <property type="entry name" value="P-loop_NTPase"/>
</dbReference>
<dbReference type="InterPro" id="IPR000792">
    <property type="entry name" value="Tscrpt_reg_LuxR_C"/>
</dbReference>
<dbReference type="GO" id="GO:0006355">
    <property type="term" value="P:regulation of DNA-templated transcription"/>
    <property type="evidence" value="ECO:0007669"/>
    <property type="project" value="InterPro"/>
</dbReference>
<evidence type="ECO:0000259" key="4">
    <source>
        <dbReference type="PROSITE" id="PS50043"/>
    </source>
</evidence>
<evidence type="ECO:0000256" key="2">
    <source>
        <dbReference type="ARBA" id="ARBA00023125"/>
    </source>
</evidence>
<dbReference type="InterPro" id="IPR039420">
    <property type="entry name" value="WalR-like"/>
</dbReference>
<reference evidence="5 6" key="1">
    <citation type="submission" date="2014-09" db="EMBL/GenBank/DDBJ databases">
        <title>Genome sequence of Sinomonas sp. MUSC 117.</title>
        <authorList>
            <person name="Lee L.-H."/>
        </authorList>
    </citation>
    <scope>NUCLEOTIDE SEQUENCE [LARGE SCALE GENOMIC DNA]</scope>
    <source>
        <strain evidence="5 6">MUSC 117</strain>
    </source>
</reference>
<dbReference type="SUPFAM" id="SSF52540">
    <property type="entry name" value="P-loop containing nucleoside triphosphate hydrolases"/>
    <property type="match status" value="1"/>
</dbReference>
<dbReference type="PROSITE" id="PS00675">
    <property type="entry name" value="SIGMA54_INTERACT_1"/>
    <property type="match status" value="1"/>
</dbReference>
<dbReference type="GO" id="GO:0003677">
    <property type="term" value="F:DNA binding"/>
    <property type="evidence" value="ECO:0007669"/>
    <property type="project" value="UniProtKB-KW"/>
</dbReference>
<dbReference type="Gene3D" id="1.10.10.10">
    <property type="entry name" value="Winged helix-like DNA-binding domain superfamily/Winged helix DNA-binding domain"/>
    <property type="match status" value="1"/>
</dbReference>
<keyword evidence="1" id="KW-0805">Transcription regulation</keyword>
<dbReference type="STRING" id="1338436.LK10_13505"/>
<keyword evidence="6" id="KW-1185">Reference proteome</keyword>
<organism evidence="5 6">
    <name type="scientific">Sinomonas humi</name>
    <dbReference type="NCBI Taxonomy" id="1338436"/>
    <lineage>
        <taxon>Bacteria</taxon>
        <taxon>Bacillati</taxon>
        <taxon>Actinomycetota</taxon>
        <taxon>Actinomycetes</taxon>
        <taxon>Micrococcales</taxon>
        <taxon>Micrococcaceae</taxon>
        <taxon>Sinomonas</taxon>
    </lineage>
</organism>
<dbReference type="OrthoDB" id="3197423at2"/>
<proteinExistence type="predicted"/>
<comment type="caution">
    <text evidence="5">The sequence shown here is derived from an EMBL/GenBank/DDBJ whole genome shotgun (WGS) entry which is preliminary data.</text>
</comment>
<dbReference type="PANTHER" id="PTHR43214">
    <property type="entry name" value="TWO-COMPONENT RESPONSE REGULATOR"/>
    <property type="match status" value="1"/>
</dbReference>
<keyword evidence="2" id="KW-0238">DNA-binding</keyword>
<sequence>MSGLAFVGRAREVAQCAAMLRDNVPALLILGETGVGKSALVAAVRAELGDYAETFEIHGSPSLQRVPYGVLAPFLGGLPTEKAGSRIAVLRTFWRRVEELRTHSAGRLVLVIDDAHSIDTLTAEVVAELVGAGWAQALVTSPDGALLPPPLMQLWIDGGAERLDLEPFTAAEAATFLETALGSRVLPSTARRLWRDSQGNPMLLRCLMEEAQRAGALVARRGTWLLASEPERRSDGLVGLVRDQLQRLSAEEREALMLTAIAQPAPLSLIEGNFGGDVVRSLVMKRLVLPPEGPDGSLRLRHVVYGEAIFQLIPLIRSLKLQQLAAVHRAEQISTADGLLCAVSWALGCGLALEETTFLRAARLAARLGENSLALRAADAVTSPGLAAQARFVRGLVAYTANHYGEAVPLLEPSADLGPEGVLASGLLWLYSRDALGHAHDDVAQDLERLAQDAGQGPWDLLRLVFASVRGDYVSLEVGLAAWRTAWRAGGATERTAAERGVAAALEAEVLACRGLLLEAMATASQALELLSSDETMGSLSEFAAVRFVYAAVSAGHWDALESVPSWFATPPLHEDSFQLGATLQCARGLALLRQGRFGPALELLEPTLEELRICDSQHVFRLCAAGAAYAAARQGDWEQASDFLEDARGPHRVAASMIRPIAELFEVAAGCAIEADTGSLAALESAVDAASQGARRDVCLQGLFLWFDAGRRDRLDELLSVAWPMEGQWAEAGVLLGAAFDEGGADSLRAAGDALRSAGFPRLARECYADALAQLENTPSRAEARAVWEGQRACDAELGETAAVPQPAAPVGELTRRERQIVALAISGLSDREIADRLTVSVRTVEGHLYRAYSKLGVSSREQLSSAVGLAPENEYTSPQSK</sequence>
<dbReference type="SUPFAM" id="SSF46894">
    <property type="entry name" value="C-terminal effector domain of the bipartite response regulators"/>
    <property type="match status" value="1"/>
</dbReference>
<feature type="domain" description="HTH luxR-type" evidence="4">
    <location>
        <begin position="808"/>
        <end position="872"/>
    </location>
</feature>
<dbReference type="InterPro" id="IPR011990">
    <property type="entry name" value="TPR-like_helical_dom_sf"/>
</dbReference>
<dbReference type="SMART" id="SM00421">
    <property type="entry name" value="HTH_LUXR"/>
    <property type="match status" value="1"/>
</dbReference>
<dbReference type="AlphaFoldDB" id="A0A0B2AKA2"/>
<accession>A0A0B2AKA2</accession>
<dbReference type="CDD" id="cd06170">
    <property type="entry name" value="LuxR_C_like"/>
    <property type="match status" value="1"/>
</dbReference>